<keyword evidence="1" id="KW-0472">Membrane</keyword>
<organism evidence="2 3">
    <name type="scientific">Melghiribacillus thermohalophilus</name>
    <dbReference type="NCBI Taxonomy" id="1324956"/>
    <lineage>
        <taxon>Bacteria</taxon>
        <taxon>Bacillati</taxon>
        <taxon>Bacillota</taxon>
        <taxon>Bacilli</taxon>
        <taxon>Bacillales</taxon>
        <taxon>Bacillaceae</taxon>
        <taxon>Melghiribacillus</taxon>
    </lineage>
</organism>
<evidence type="ECO:0000313" key="2">
    <source>
        <dbReference type="EMBL" id="TCT19363.1"/>
    </source>
</evidence>
<keyword evidence="3" id="KW-1185">Reference proteome</keyword>
<sequence length="30" mass="3250">MGNGAFVAMFTVFVGAFVCILAAMNVRKRK</sequence>
<protein>
    <submittedName>
        <fullName evidence="2">Uncharacterized protein</fullName>
    </submittedName>
</protein>
<accession>A0A4R3MX95</accession>
<name>A0A4R3MX95_9BACI</name>
<keyword evidence="1" id="KW-1133">Transmembrane helix</keyword>
<feature type="transmembrane region" description="Helical" evidence="1">
    <location>
        <begin position="6"/>
        <end position="26"/>
    </location>
</feature>
<dbReference type="AlphaFoldDB" id="A0A4R3MX95"/>
<dbReference type="Proteomes" id="UP000294650">
    <property type="component" value="Unassembled WGS sequence"/>
</dbReference>
<evidence type="ECO:0000313" key="3">
    <source>
        <dbReference type="Proteomes" id="UP000294650"/>
    </source>
</evidence>
<proteinExistence type="predicted"/>
<gene>
    <name evidence="2" type="ORF">EDD68_11847</name>
</gene>
<evidence type="ECO:0000256" key="1">
    <source>
        <dbReference type="SAM" id="Phobius"/>
    </source>
</evidence>
<reference evidence="2 3" key="1">
    <citation type="submission" date="2019-03" db="EMBL/GenBank/DDBJ databases">
        <title>Genomic Encyclopedia of Type Strains, Phase IV (KMG-IV): sequencing the most valuable type-strain genomes for metagenomic binning, comparative biology and taxonomic classification.</title>
        <authorList>
            <person name="Goeker M."/>
        </authorList>
    </citation>
    <scope>NUCLEOTIDE SEQUENCE [LARGE SCALE GENOMIC DNA]</scope>
    <source>
        <strain evidence="2 3">DSM 25894</strain>
    </source>
</reference>
<keyword evidence="1" id="KW-0812">Transmembrane</keyword>
<comment type="caution">
    <text evidence="2">The sequence shown here is derived from an EMBL/GenBank/DDBJ whole genome shotgun (WGS) entry which is preliminary data.</text>
</comment>
<dbReference type="EMBL" id="SMAN01000018">
    <property type="protein sequence ID" value="TCT19363.1"/>
    <property type="molecule type" value="Genomic_DNA"/>
</dbReference>